<dbReference type="InterPro" id="IPR029044">
    <property type="entry name" value="Nucleotide-diphossugar_trans"/>
</dbReference>
<keyword evidence="1" id="KW-0812">Transmembrane</keyword>
<feature type="transmembrane region" description="Helical" evidence="1">
    <location>
        <begin position="6"/>
        <end position="24"/>
    </location>
</feature>
<dbReference type="SUPFAM" id="SSF53448">
    <property type="entry name" value="Nucleotide-diphospho-sugar transferases"/>
    <property type="match status" value="1"/>
</dbReference>
<protein>
    <recommendedName>
        <fullName evidence="4">Glycosyl transferase family 2</fullName>
    </recommendedName>
</protein>
<evidence type="ECO:0000256" key="1">
    <source>
        <dbReference type="SAM" id="Phobius"/>
    </source>
</evidence>
<dbReference type="OrthoDB" id="3937205at2"/>
<dbReference type="RefSeq" id="WP_043533874.1">
    <property type="nucleotide sequence ID" value="NZ_BAABKU010000002.1"/>
</dbReference>
<dbReference type="eggNOG" id="COG1215">
    <property type="taxonomic scope" value="Bacteria"/>
</dbReference>
<keyword evidence="1" id="KW-0472">Membrane</keyword>
<gene>
    <name evidence="2" type="ORF">MB27_42380</name>
</gene>
<dbReference type="Gene3D" id="3.90.550.10">
    <property type="entry name" value="Spore Coat Polysaccharide Biosynthesis Protein SpsA, Chain A"/>
    <property type="match status" value="1"/>
</dbReference>
<name>A0A0A6U7Q1_ACTUT</name>
<reference evidence="2 3" key="1">
    <citation type="submission" date="2014-10" db="EMBL/GenBank/DDBJ databases">
        <title>Draft genome sequence of Actinoplanes utahensis NRRL 12052.</title>
        <authorList>
            <person name="Velasco-Bucheli B."/>
            <person name="del Cerro C."/>
            <person name="Hormigo D."/>
            <person name="Garcia J.L."/>
            <person name="Acebal C."/>
            <person name="Arroyo M."/>
            <person name="de la Mata I."/>
        </authorList>
    </citation>
    <scope>NUCLEOTIDE SEQUENCE [LARGE SCALE GENOMIC DNA]</scope>
    <source>
        <strain evidence="2 3">NRRL 12052</strain>
    </source>
</reference>
<evidence type="ECO:0000313" key="3">
    <source>
        <dbReference type="Proteomes" id="UP000054537"/>
    </source>
</evidence>
<dbReference type="AlphaFoldDB" id="A0A0A6U7Q1"/>
<proteinExistence type="predicted"/>
<organism evidence="2 3">
    <name type="scientific">Actinoplanes utahensis</name>
    <dbReference type="NCBI Taxonomy" id="1869"/>
    <lineage>
        <taxon>Bacteria</taxon>
        <taxon>Bacillati</taxon>
        <taxon>Actinomycetota</taxon>
        <taxon>Actinomycetes</taxon>
        <taxon>Micromonosporales</taxon>
        <taxon>Micromonosporaceae</taxon>
        <taxon>Actinoplanes</taxon>
    </lineage>
</organism>
<evidence type="ECO:0008006" key="4">
    <source>
        <dbReference type="Google" id="ProtNLM"/>
    </source>
</evidence>
<evidence type="ECO:0000313" key="2">
    <source>
        <dbReference type="EMBL" id="KHD72090.1"/>
    </source>
</evidence>
<sequence length="515" mass="55431">MNAGPGLVLGFGTLVAGFLLYRAAELAIGGARTVAAMRHAAARPRPPVPAGEQPSVILLLPMLREDRRVAAACRHMLPVVRAGRRVSVVVVTGDRERHEREGARRALLDMDSAARPADRLAGAARAVTAEALPALRTAVLADDRQTVKQLLTEHCRPTTGELAAPLVEALNREAGWAGFHHVGLTDEGSTKVAKLNRALQQWLETSGAGRPPDYVGVYDADSLPDLSVFDQLDTVVAEHRQRGAAPPDVVQQVACYCANLRSLTGRGSLLSLADAMTQTSWALGFEYPLYRRYAAAVDRRRTRPLVYCVGHGCFVSHDFLQHIGGFPEVSPTDDLALGFIASVVGARVVPVPALDYCDIAPHPVQSMRQAAFWFSGAAGFRHVLRYARDRFGPATTRRQWVSLHLAGMVRTTAWAGQAVAWMAALALAVVSGQWVLAAVLLLAHVAYVQVAYIQTVWALYRLPGARAATGIGTVPRWRLVAGSVAASGTFLIRSLGPLASVLTGGRTLPTWKQER</sequence>
<comment type="caution">
    <text evidence="2">The sequence shown here is derived from an EMBL/GenBank/DDBJ whole genome shotgun (WGS) entry which is preliminary data.</text>
</comment>
<dbReference type="STRING" id="1869.MB27_42380"/>
<keyword evidence="1" id="KW-1133">Transmembrane helix</keyword>
<dbReference type="Proteomes" id="UP000054537">
    <property type="component" value="Unassembled WGS sequence"/>
</dbReference>
<keyword evidence="3" id="KW-1185">Reference proteome</keyword>
<dbReference type="EMBL" id="JRTT01000140">
    <property type="protein sequence ID" value="KHD72090.1"/>
    <property type="molecule type" value="Genomic_DNA"/>
</dbReference>
<accession>A0A0A6U7Q1</accession>